<dbReference type="PANTHER" id="PTHR34706">
    <property type="entry name" value="SLR1338 PROTEIN"/>
    <property type="match status" value="1"/>
</dbReference>
<comment type="caution">
    <text evidence="3">The sequence shown here is derived from an EMBL/GenBank/DDBJ whole genome shotgun (WGS) entry which is preliminary data.</text>
</comment>
<reference evidence="3 4" key="1">
    <citation type="submission" date="2019-09" db="EMBL/GenBank/DDBJ databases">
        <title>Draft genome of the ectomycorrhizal ascomycete Sphaerosporella brunnea.</title>
        <authorList>
            <consortium name="DOE Joint Genome Institute"/>
            <person name="Benucci G.M."/>
            <person name="Marozzi G."/>
            <person name="Antonielli L."/>
            <person name="Sanchez S."/>
            <person name="Marco P."/>
            <person name="Wang X."/>
            <person name="Falini L.B."/>
            <person name="Barry K."/>
            <person name="Haridas S."/>
            <person name="Lipzen A."/>
            <person name="Labutti K."/>
            <person name="Grigoriev I.V."/>
            <person name="Murat C."/>
            <person name="Martin F."/>
            <person name="Albertini E."/>
            <person name="Donnini D."/>
            <person name="Bonito G."/>
        </authorList>
    </citation>
    <scope>NUCLEOTIDE SEQUENCE [LARGE SCALE GENOMIC DNA]</scope>
    <source>
        <strain evidence="3 4">Sb_GMNB300</strain>
    </source>
</reference>
<dbReference type="InParanoid" id="A0A5J5EGJ3"/>
<keyword evidence="4" id="KW-1185">Reference proteome</keyword>
<dbReference type="PANTHER" id="PTHR34706:SF1">
    <property type="entry name" value="VWFA DOMAIN-CONTAINING PROTEIN"/>
    <property type="match status" value="1"/>
</dbReference>
<dbReference type="Pfam" id="PF00092">
    <property type="entry name" value="VWA"/>
    <property type="match status" value="1"/>
</dbReference>
<dbReference type="AlphaFoldDB" id="A0A5J5EGJ3"/>
<dbReference type="PROSITE" id="PS50234">
    <property type="entry name" value="VWFA"/>
    <property type="match status" value="1"/>
</dbReference>
<feature type="region of interest" description="Disordered" evidence="1">
    <location>
        <begin position="52"/>
        <end position="108"/>
    </location>
</feature>
<evidence type="ECO:0000256" key="1">
    <source>
        <dbReference type="SAM" id="MobiDB-lite"/>
    </source>
</evidence>
<organism evidence="3 4">
    <name type="scientific">Sphaerosporella brunnea</name>
    <dbReference type="NCBI Taxonomy" id="1250544"/>
    <lineage>
        <taxon>Eukaryota</taxon>
        <taxon>Fungi</taxon>
        <taxon>Dikarya</taxon>
        <taxon>Ascomycota</taxon>
        <taxon>Pezizomycotina</taxon>
        <taxon>Pezizomycetes</taxon>
        <taxon>Pezizales</taxon>
        <taxon>Pyronemataceae</taxon>
        <taxon>Sphaerosporella</taxon>
    </lineage>
</organism>
<feature type="domain" description="VWFA" evidence="2">
    <location>
        <begin position="135"/>
        <end position="326"/>
    </location>
</feature>
<dbReference type="OrthoDB" id="2142040at2759"/>
<accession>A0A5J5EGJ3</accession>
<dbReference type="Proteomes" id="UP000326924">
    <property type="component" value="Unassembled WGS sequence"/>
</dbReference>
<gene>
    <name evidence="3" type="ORF">FN846DRAFT_437324</name>
</gene>
<evidence type="ECO:0000259" key="2">
    <source>
        <dbReference type="PROSITE" id="PS50234"/>
    </source>
</evidence>
<dbReference type="EMBL" id="VXIS01000359">
    <property type="protein sequence ID" value="KAA8894187.1"/>
    <property type="molecule type" value="Genomic_DNA"/>
</dbReference>
<proteinExistence type="predicted"/>
<dbReference type="SUPFAM" id="SSF53300">
    <property type="entry name" value="vWA-like"/>
    <property type="match status" value="1"/>
</dbReference>
<name>A0A5J5EGJ3_9PEZI</name>
<evidence type="ECO:0000313" key="4">
    <source>
        <dbReference type="Proteomes" id="UP000326924"/>
    </source>
</evidence>
<dbReference type="InterPro" id="IPR036465">
    <property type="entry name" value="vWFA_dom_sf"/>
</dbReference>
<dbReference type="SMART" id="SM00327">
    <property type="entry name" value="VWA"/>
    <property type="match status" value="1"/>
</dbReference>
<protein>
    <recommendedName>
        <fullName evidence="2">VWFA domain-containing protein</fullName>
    </recommendedName>
</protein>
<evidence type="ECO:0000313" key="3">
    <source>
        <dbReference type="EMBL" id="KAA8894187.1"/>
    </source>
</evidence>
<dbReference type="Gene3D" id="3.40.50.410">
    <property type="entry name" value="von Willebrand factor, type A domain"/>
    <property type="match status" value="1"/>
</dbReference>
<feature type="compositionally biased region" description="Polar residues" evidence="1">
    <location>
        <begin position="95"/>
        <end position="104"/>
    </location>
</feature>
<feature type="region of interest" description="Disordered" evidence="1">
    <location>
        <begin position="1"/>
        <end position="38"/>
    </location>
</feature>
<feature type="compositionally biased region" description="Basic and acidic residues" evidence="1">
    <location>
        <begin position="1"/>
        <end position="10"/>
    </location>
</feature>
<sequence length="341" mass="37470">MAVIKKDKTPRPSSCPQPPTPQRQQPPATNPHKRHGSIKLMIMALKSLIGTITGRNNSRKEKSPTSPTSKKTIFRRRMNERQMDPPPPPYDHPGNSRQPNTQPNPFADQDLSLQRASTFRDVPTQDPYAALSRFDTVFLIDDSGSMSGSNWSQTSAALAAIVPVCTAYDSDGVDIHFLNNSRPHYGVRSAGDVMQIFSSVSPFGTTPTGARLGDLLQKYLSAYKKNRAIKPLNIICITDGEPTDPAKLEKAIVKAAKELDVLDARDRQVGIQFFQVGSDESATEALEELDNSLVEEHGVRDMVDTVSWKQMNGGRGLTGDGVLKAVMGAIDGKLDRKRKLY</sequence>
<dbReference type="InterPro" id="IPR002035">
    <property type="entry name" value="VWF_A"/>
</dbReference>